<accession>A0A4U5NSZ6</accession>
<dbReference type="SUPFAM" id="SSF103473">
    <property type="entry name" value="MFS general substrate transporter"/>
    <property type="match status" value="1"/>
</dbReference>
<evidence type="ECO:0000313" key="10">
    <source>
        <dbReference type="Proteomes" id="UP000298663"/>
    </source>
</evidence>
<dbReference type="PANTHER" id="PTHR10686:SF18">
    <property type="entry name" value="IP11787P-RELATED"/>
    <property type="match status" value="1"/>
</dbReference>
<dbReference type="NCBIfam" id="TIGR00806">
    <property type="entry name" value="rfc"/>
    <property type="match status" value="1"/>
</dbReference>
<dbReference type="PANTHER" id="PTHR10686">
    <property type="entry name" value="FOLATE TRANSPORTER"/>
    <property type="match status" value="1"/>
</dbReference>
<name>A0A4U5NSZ6_STECR</name>
<proteinExistence type="inferred from homology"/>
<evidence type="ECO:0000313" key="9">
    <source>
        <dbReference type="EMBL" id="TKR86402.1"/>
    </source>
</evidence>
<keyword evidence="2 8" id="KW-0812">Transmembrane</keyword>
<keyword evidence="5 7" id="KW-0472">Membrane</keyword>
<evidence type="ECO:0000256" key="2">
    <source>
        <dbReference type="ARBA" id="ARBA00022692"/>
    </source>
</evidence>
<dbReference type="OrthoDB" id="18814at2759"/>
<dbReference type="InterPro" id="IPR002666">
    <property type="entry name" value="Folate_carrier"/>
</dbReference>
<dbReference type="PIRSF" id="PIRSF028739">
    <property type="entry name" value="Folate_carrier"/>
    <property type="match status" value="1"/>
</dbReference>
<feature type="transmembrane region" description="Helical" evidence="8">
    <location>
        <begin position="298"/>
        <end position="318"/>
    </location>
</feature>
<keyword evidence="7" id="KW-0813">Transport</keyword>
<feature type="transmembrane region" description="Helical" evidence="8">
    <location>
        <begin position="324"/>
        <end position="341"/>
    </location>
</feature>
<feature type="transmembrane region" description="Helical" evidence="8">
    <location>
        <begin position="272"/>
        <end position="291"/>
    </location>
</feature>
<feature type="transmembrane region" description="Helical" evidence="8">
    <location>
        <begin position="353"/>
        <end position="379"/>
    </location>
</feature>
<dbReference type="Pfam" id="PF01770">
    <property type="entry name" value="Folate_carrier"/>
    <property type="match status" value="1"/>
</dbReference>
<organism evidence="9 10">
    <name type="scientific">Steinernema carpocapsae</name>
    <name type="common">Entomopathogenic nematode</name>
    <dbReference type="NCBI Taxonomy" id="34508"/>
    <lineage>
        <taxon>Eukaryota</taxon>
        <taxon>Metazoa</taxon>
        <taxon>Ecdysozoa</taxon>
        <taxon>Nematoda</taxon>
        <taxon>Chromadorea</taxon>
        <taxon>Rhabditida</taxon>
        <taxon>Tylenchina</taxon>
        <taxon>Panagrolaimomorpha</taxon>
        <taxon>Strongyloidoidea</taxon>
        <taxon>Steinernematidae</taxon>
        <taxon>Steinernema</taxon>
    </lineage>
</organism>
<feature type="transmembrane region" description="Helical" evidence="8">
    <location>
        <begin position="233"/>
        <end position="252"/>
    </location>
</feature>
<reference evidence="9 10" key="1">
    <citation type="journal article" date="2015" name="Genome Biol.">
        <title>Comparative genomics of Steinernema reveals deeply conserved gene regulatory networks.</title>
        <authorList>
            <person name="Dillman A.R."/>
            <person name="Macchietto M."/>
            <person name="Porter C.F."/>
            <person name="Rogers A."/>
            <person name="Williams B."/>
            <person name="Antoshechkin I."/>
            <person name="Lee M.M."/>
            <person name="Goodwin Z."/>
            <person name="Lu X."/>
            <person name="Lewis E.E."/>
            <person name="Goodrich-Blair H."/>
            <person name="Stock S.P."/>
            <person name="Adams B.J."/>
            <person name="Sternberg P.W."/>
            <person name="Mortazavi A."/>
        </authorList>
    </citation>
    <scope>NUCLEOTIDE SEQUENCE [LARGE SCALE GENOMIC DNA]</scope>
    <source>
        <strain evidence="9 10">ALL</strain>
    </source>
</reference>
<dbReference type="GO" id="GO:0005542">
    <property type="term" value="F:folic acid binding"/>
    <property type="evidence" value="ECO:0007669"/>
    <property type="project" value="UniProtKB-KW"/>
</dbReference>
<evidence type="ECO:0000256" key="1">
    <source>
        <dbReference type="ARBA" id="ARBA00005773"/>
    </source>
</evidence>
<evidence type="ECO:0008006" key="11">
    <source>
        <dbReference type="Google" id="ProtNLM"/>
    </source>
</evidence>
<feature type="transmembrane region" description="Helical" evidence="8">
    <location>
        <begin position="399"/>
        <end position="417"/>
    </location>
</feature>
<dbReference type="AlphaFoldDB" id="A0A4U5NSZ6"/>
<evidence type="ECO:0000256" key="4">
    <source>
        <dbReference type="ARBA" id="ARBA00022989"/>
    </source>
</evidence>
<comment type="caution">
    <text evidence="9">The sequence shown here is derived from an EMBL/GenBank/DDBJ whole genome shotgun (WGS) entry which is preliminary data.</text>
</comment>
<feature type="transmembrane region" description="Helical" evidence="8">
    <location>
        <begin position="102"/>
        <end position="121"/>
    </location>
</feature>
<keyword evidence="4 8" id="KW-1133">Transmembrane helix</keyword>
<comment type="subcellular location">
    <subcellularLocation>
        <location evidence="7">Membrane</location>
        <topology evidence="7">Multi-pass membrane protein</topology>
    </subcellularLocation>
</comment>
<dbReference type="GO" id="GO:0005886">
    <property type="term" value="C:plasma membrane"/>
    <property type="evidence" value="ECO:0007669"/>
    <property type="project" value="UniProtKB-UniRule"/>
</dbReference>
<evidence type="ECO:0000256" key="7">
    <source>
        <dbReference type="PIRNR" id="PIRNR028739"/>
    </source>
</evidence>
<feature type="transmembrane region" description="Helical" evidence="8">
    <location>
        <begin position="142"/>
        <end position="160"/>
    </location>
</feature>
<feature type="transmembrane region" description="Helical" evidence="8">
    <location>
        <begin position="78"/>
        <end position="96"/>
    </location>
</feature>
<protein>
    <recommendedName>
        <fullName evidence="11">Reduced folate carrier</fullName>
    </recommendedName>
</protein>
<comment type="similarity">
    <text evidence="1 7">Belongs to the reduced folate carrier (RFC) transporter (TC 2.A.48) family.</text>
</comment>
<evidence type="ECO:0000256" key="8">
    <source>
        <dbReference type="SAM" id="Phobius"/>
    </source>
</evidence>
<keyword evidence="3" id="KW-0290">Folate-binding</keyword>
<dbReference type="InterPro" id="IPR036259">
    <property type="entry name" value="MFS_trans_sf"/>
</dbReference>
<dbReference type="FunFam" id="1.20.1250.20:FF:000298">
    <property type="entry name" value="Thiamine transporter"/>
    <property type="match status" value="1"/>
</dbReference>
<gene>
    <name evidence="9" type="ORF">L596_011002</name>
</gene>
<keyword evidence="6" id="KW-0325">Glycoprotein</keyword>
<dbReference type="Proteomes" id="UP000298663">
    <property type="component" value="Unassembled WGS sequence"/>
</dbReference>
<keyword evidence="10" id="KW-1185">Reference proteome</keyword>
<dbReference type="GO" id="GO:0090482">
    <property type="term" value="F:vitamin transmembrane transporter activity"/>
    <property type="evidence" value="ECO:0007669"/>
    <property type="project" value="InterPro"/>
</dbReference>
<evidence type="ECO:0000256" key="6">
    <source>
        <dbReference type="ARBA" id="ARBA00023180"/>
    </source>
</evidence>
<evidence type="ECO:0000256" key="5">
    <source>
        <dbReference type="ARBA" id="ARBA00023136"/>
    </source>
</evidence>
<reference evidence="9 10" key="2">
    <citation type="journal article" date="2019" name="G3 (Bethesda)">
        <title>Hybrid Assembly of the Genome of the Entomopathogenic Nematode Steinernema carpocapsae Identifies the X-Chromosome.</title>
        <authorList>
            <person name="Serra L."/>
            <person name="Macchietto M."/>
            <person name="Macias-Munoz A."/>
            <person name="McGill C.J."/>
            <person name="Rodriguez I.M."/>
            <person name="Rodriguez B."/>
            <person name="Murad R."/>
            <person name="Mortazavi A."/>
        </authorList>
    </citation>
    <scope>NUCLEOTIDE SEQUENCE [LARGE SCALE GENOMIC DNA]</scope>
    <source>
        <strain evidence="9 10">ALL</strain>
    </source>
</reference>
<sequence length="432" mass="49722">MRWYTISGVLCAYGLLKEFRPSEPYMFVYQNTVMNISAEVLNGDVYPYWTYSYLTALVPVFILTDLLLYKPVLILESLSYIAVWLLLIFGRAVWTQQLVELFYGWATATEIAYFAYIYVKVDKEHFARVTLWIRAALQSGRCLGYLLSQIIIIFGLGSYLTLNYLSLGSLCITFVFAFILPSVRWEEVVERDVANKETLPLSNSKQPECYREFVSMKLRTLWIDFKRIYSDIFLVKWSLWWAMTTCGNLMISNYIQTLWANNQTEESQKYNGFVEALTPLIAVVVILLLQLKRVDWNLWGELCLTIAALADFGLLFVLSKTSNLYVMYGCYAAFRVLYQAMITISQFNLANRLVVQSFGLIFGFNTLVALALQAVMTIVVVDKRGLGIEIQPQFVVYTYYHLCIAAIFLGATAFRIGREGCARIKAKIHRLR</sequence>
<feature type="transmembrane region" description="Helical" evidence="8">
    <location>
        <begin position="48"/>
        <end position="69"/>
    </location>
</feature>
<dbReference type="EMBL" id="AZBU02000003">
    <property type="protein sequence ID" value="TKR86402.1"/>
    <property type="molecule type" value="Genomic_DNA"/>
</dbReference>
<evidence type="ECO:0000256" key="3">
    <source>
        <dbReference type="ARBA" id="ARBA00022954"/>
    </source>
</evidence>